<reference evidence="9 10" key="1">
    <citation type="journal article" date="2015" name="Int. J. Syst. Evol. Microbiol.">
        <title>Carboxylicivirga linearis sp. nov., isolated from a sea cucumber culture pond.</title>
        <authorList>
            <person name="Wang F.Q."/>
            <person name="Zhou Y.X."/>
            <person name="Lin X.Z."/>
            <person name="Chen G.J."/>
            <person name="Du Z.J."/>
        </authorList>
    </citation>
    <scope>NUCLEOTIDE SEQUENCE [LARGE SCALE GENOMIC DNA]</scope>
    <source>
        <strain evidence="9 10">FB218</strain>
    </source>
</reference>
<proteinExistence type="inferred from homology"/>
<evidence type="ECO:0000256" key="7">
    <source>
        <dbReference type="SAM" id="Phobius"/>
    </source>
</evidence>
<dbReference type="InterPro" id="IPR017475">
    <property type="entry name" value="EPS_sugar_tfrase"/>
</dbReference>
<feature type="transmembrane region" description="Helical" evidence="7">
    <location>
        <begin position="76"/>
        <end position="102"/>
    </location>
</feature>
<dbReference type="EMBL" id="JAGUCO010000029">
    <property type="protein sequence ID" value="MBS2100788.1"/>
    <property type="molecule type" value="Genomic_DNA"/>
</dbReference>
<comment type="similarity">
    <text evidence="2">Belongs to the bacterial sugar transferase family.</text>
</comment>
<dbReference type="Gene3D" id="3.40.50.720">
    <property type="entry name" value="NAD(P)-binding Rossmann-like Domain"/>
    <property type="match status" value="1"/>
</dbReference>
<feature type="transmembrane region" description="Helical" evidence="7">
    <location>
        <begin position="45"/>
        <end position="64"/>
    </location>
</feature>
<feature type="transmembrane region" description="Helical" evidence="7">
    <location>
        <begin position="274"/>
        <end position="298"/>
    </location>
</feature>
<feature type="transmembrane region" description="Helical" evidence="7">
    <location>
        <begin position="108"/>
        <end position="126"/>
    </location>
</feature>
<comment type="caution">
    <text evidence="9">The sequence shown here is derived from an EMBL/GenBank/DDBJ whole genome shotgun (WGS) entry which is preliminary data.</text>
</comment>
<keyword evidence="5 7" id="KW-1133">Transmembrane helix</keyword>
<evidence type="ECO:0000256" key="3">
    <source>
        <dbReference type="ARBA" id="ARBA00022679"/>
    </source>
</evidence>
<feature type="domain" description="Bacterial sugar transferase" evidence="8">
    <location>
        <begin position="272"/>
        <end position="460"/>
    </location>
</feature>
<comment type="subcellular location">
    <subcellularLocation>
        <location evidence="1">Membrane</location>
        <topology evidence="1">Multi-pass membrane protein</topology>
    </subcellularLocation>
</comment>
<keyword evidence="10" id="KW-1185">Reference proteome</keyword>
<keyword evidence="4 7" id="KW-0812">Transmembrane</keyword>
<evidence type="ECO:0000256" key="5">
    <source>
        <dbReference type="ARBA" id="ARBA00022989"/>
    </source>
</evidence>
<feature type="transmembrane region" description="Helical" evidence="7">
    <location>
        <begin position="12"/>
        <end position="33"/>
    </location>
</feature>
<gene>
    <name evidence="9" type="ORF">KEM10_21045</name>
</gene>
<dbReference type="RefSeq" id="WP_212219326.1">
    <property type="nucleotide sequence ID" value="NZ_JAGUCO010000029.1"/>
</dbReference>
<keyword evidence="3 9" id="KW-0808">Transferase</keyword>
<dbReference type="Pfam" id="PF02397">
    <property type="entry name" value="Bac_transf"/>
    <property type="match status" value="1"/>
</dbReference>
<evidence type="ECO:0000256" key="4">
    <source>
        <dbReference type="ARBA" id="ARBA00022692"/>
    </source>
</evidence>
<accession>A0ABS5K0U7</accession>
<dbReference type="Pfam" id="PF13727">
    <property type="entry name" value="CoA_binding_3"/>
    <property type="match status" value="1"/>
</dbReference>
<organism evidence="9 10">
    <name type="scientific">Carboxylicivirga linearis</name>
    <dbReference type="NCBI Taxonomy" id="1628157"/>
    <lineage>
        <taxon>Bacteria</taxon>
        <taxon>Pseudomonadati</taxon>
        <taxon>Bacteroidota</taxon>
        <taxon>Bacteroidia</taxon>
        <taxon>Marinilabiliales</taxon>
        <taxon>Marinilabiliaceae</taxon>
        <taxon>Carboxylicivirga</taxon>
    </lineage>
</organism>
<evidence type="ECO:0000256" key="2">
    <source>
        <dbReference type="ARBA" id="ARBA00006464"/>
    </source>
</evidence>
<dbReference type="NCBIfam" id="TIGR03025">
    <property type="entry name" value="EPS_sugtrans"/>
    <property type="match status" value="1"/>
</dbReference>
<evidence type="ECO:0000256" key="6">
    <source>
        <dbReference type="ARBA" id="ARBA00023136"/>
    </source>
</evidence>
<dbReference type="Proteomes" id="UP000708576">
    <property type="component" value="Unassembled WGS sequence"/>
</dbReference>
<evidence type="ECO:0000256" key="1">
    <source>
        <dbReference type="ARBA" id="ARBA00004141"/>
    </source>
</evidence>
<dbReference type="PANTHER" id="PTHR30576">
    <property type="entry name" value="COLANIC BIOSYNTHESIS UDP-GLUCOSE LIPID CARRIER TRANSFERASE"/>
    <property type="match status" value="1"/>
</dbReference>
<dbReference type="PANTHER" id="PTHR30576:SF10">
    <property type="entry name" value="SLL5057 PROTEIN"/>
    <property type="match status" value="1"/>
</dbReference>
<protein>
    <submittedName>
        <fullName evidence="9">Sugar transferase</fullName>
    </submittedName>
</protein>
<evidence type="ECO:0000313" key="10">
    <source>
        <dbReference type="Proteomes" id="UP000708576"/>
    </source>
</evidence>
<keyword evidence="6 7" id="KW-0472">Membrane</keyword>
<evidence type="ECO:0000313" key="9">
    <source>
        <dbReference type="EMBL" id="MBS2100788.1"/>
    </source>
</evidence>
<name>A0ABS5K0U7_9BACT</name>
<evidence type="ECO:0000259" key="8">
    <source>
        <dbReference type="Pfam" id="PF02397"/>
    </source>
</evidence>
<dbReference type="GO" id="GO:0016740">
    <property type="term" value="F:transferase activity"/>
    <property type="evidence" value="ECO:0007669"/>
    <property type="project" value="UniProtKB-KW"/>
</dbReference>
<sequence>MLREKEKVVYNALAAFDVLIAWISFEISLLIHFEQLTFIRNKDSIILHLLILGIWLVLSKALRLNELYRSRPYSILLFNVIVMSALGAGILALSVFVFNLFYIGLIPILYFGGTVAVLMFVEKVLIYHYMKSARRRGLNYRNILIVGDSSASNFINQIKENPEWGYRIIGIIGTEELRKKQEDAAPYLPLDTSVDEILESKTIDEVIYCQEKARMDEIMSLMTSCHEVGVVFRMSSPFFNMLSNKTHLHYFDTTPVLTISNTPMDYLSLKFKAIYDFLVSFSVVTIFSPVYIAIAIGIKLTSKGPIFFKQKRVGIRGRKFWVYKFRTMVTNAEALKKDLMEQNEMDGPTFKMTRDPRITGIGHFLRKTSLDELPQFFNVLLGDMSIVGPRPPVPDEVKEYERWQLRRLSMKPGITCIWQVSSSRNDISFEDWMRMDLEYIDNWSLKLDFVIILKTIRTMFRADGK</sequence>
<dbReference type="InterPro" id="IPR003362">
    <property type="entry name" value="Bact_transf"/>
</dbReference>